<dbReference type="AlphaFoldDB" id="A0A1H2S3E6"/>
<sequence length="335" mass="37577">MSGNNTNKPRIRGHHVSDFLNNEELKQFTLRSDLRGLWAIVSVWGSIALCFAAMALATTLPWYAGLPLFLAGFVVLGGRHLALAILMHEAAHKTLFKSRWGNDVLTDWLAAKPIWNSVAKFRAHHLVHHTNTTADFDPDKPLYSAYPVPPGSLARKFLRDMIGVTGAKFLIGRLLMSAGILTWSDAIGEPDPQVKTRRWWEFPVLFIKDIWGTVLVNVMLYLALAATGYGWLYACWILAYMSPFSLIVRLRAMAEHACLEDVPQTIKNTRTTYAGLLGRLTVAPLRVNYHLEHHLVASTPYYRLPALHAHLLEQGKVPAGWTYRGVIKACTTINE</sequence>
<dbReference type="STRING" id="488533.SAMN04487960_10210"/>
<keyword evidence="1" id="KW-0812">Transmembrane</keyword>
<keyword evidence="1" id="KW-0472">Membrane</keyword>
<feature type="transmembrane region" description="Helical" evidence="1">
    <location>
        <begin position="62"/>
        <end position="87"/>
    </location>
</feature>
<evidence type="ECO:0000259" key="2">
    <source>
        <dbReference type="Pfam" id="PF00487"/>
    </source>
</evidence>
<dbReference type="PANTHER" id="PTHR12879:SF8">
    <property type="entry name" value="SPHINGOLIPID DELTA(4)-DESATURASE DES1"/>
    <property type="match status" value="1"/>
</dbReference>
<dbReference type="CDD" id="cd03510">
    <property type="entry name" value="Rhizobitoxine-FADS-like"/>
    <property type="match status" value="1"/>
</dbReference>
<name>A0A1H2S3E6_9GAMM</name>
<feature type="transmembrane region" description="Helical" evidence="1">
    <location>
        <begin position="36"/>
        <end position="56"/>
    </location>
</feature>
<dbReference type="InterPro" id="IPR005804">
    <property type="entry name" value="FA_desaturase_dom"/>
</dbReference>
<dbReference type="GO" id="GO:0016020">
    <property type="term" value="C:membrane"/>
    <property type="evidence" value="ECO:0007669"/>
    <property type="project" value="GOC"/>
</dbReference>
<reference evidence="3 4" key="1">
    <citation type="submission" date="2016-10" db="EMBL/GenBank/DDBJ databases">
        <authorList>
            <person name="de Groot N.N."/>
        </authorList>
    </citation>
    <scope>NUCLEOTIDE SEQUENCE [LARGE SCALE GENOMIC DNA]</scope>
    <source>
        <strain evidence="3 4">CGMCC 1.7059</strain>
    </source>
</reference>
<evidence type="ECO:0000313" key="4">
    <source>
        <dbReference type="Proteomes" id="UP000199675"/>
    </source>
</evidence>
<protein>
    <submittedName>
        <fullName evidence="3">Fatty acid desaturase</fullName>
    </submittedName>
</protein>
<dbReference type="RefSeq" id="WP_091811392.1">
    <property type="nucleotide sequence ID" value="NZ_FNNE01000002.1"/>
</dbReference>
<dbReference type="Proteomes" id="UP000199675">
    <property type="component" value="Unassembled WGS sequence"/>
</dbReference>
<evidence type="ECO:0000256" key="1">
    <source>
        <dbReference type="SAM" id="Phobius"/>
    </source>
</evidence>
<keyword evidence="1" id="KW-1133">Transmembrane helix</keyword>
<dbReference type="OrthoDB" id="9800167at2"/>
<feature type="domain" description="Fatty acid desaturase" evidence="2">
    <location>
        <begin position="68"/>
        <end position="314"/>
    </location>
</feature>
<organism evidence="3 4">
    <name type="scientific">Marinobacter mobilis</name>
    <dbReference type="NCBI Taxonomy" id="488533"/>
    <lineage>
        <taxon>Bacteria</taxon>
        <taxon>Pseudomonadati</taxon>
        <taxon>Pseudomonadota</taxon>
        <taxon>Gammaproteobacteria</taxon>
        <taxon>Pseudomonadales</taxon>
        <taxon>Marinobacteraceae</taxon>
        <taxon>Marinobacter</taxon>
    </lineage>
</organism>
<keyword evidence="4" id="KW-1185">Reference proteome</keyword>
<proteinExistence type="predicted"/>
<dbReference type="PANTHER" id="PTHR12879">
    <property type="entry name" value="SPHINGOLIPID DELTA 4 DESATURASE/C-4 HYDROXYLASE PROTEIN DES2"/>
    <property type="match status" value="1"/>
</dbReference>
<evidence type="ECO:0000313" key="3">
    <source>
        <dbReference type="EMBL" id="SDW26103.1"/>
    </source>
</evidence>
<dbReference type="EMBL" id="FNNE01000002">
    <property type="protein sequence ID" value="SDW26103.1"/>
    <property type="molecule type" value="Genomic_DNA"/>
</dbReference>
<dbReference type="GO" id="GO:0046513">
    <property type="term" value="P:ceramide biosynthetic process"/>
    <property type="evidence" value="ECO:0007669"/>
    <property type="project" value="TreeGrafter"/>
</dbReference>
<gene>
    <name evidence="3" type="ORF">SAMN04487960_10210</name>
</gene>
<accession>A0A1H2S3E6</accession>
<dbReference type="GO" id="GO:0042284">
    <property type="term" value="F:sphingolipid delta-4 desaturase activity"/>
    <property type="evidence" value="ECO:0007669"/>
    <property type="project" value="TreeGrafter"/>
</dbReference>
<dbReference type="Pfam" id="PF00487">
    <property type="entry name" value="FA_desaturase"/>
    <property type="match status" value="1"/>
</dbReference>